<dbReference type="InterPro" id="IPR003313">
    <property type="entry name" value="AraC-bd"/>
</dbReference>
<dbReference type="Pfam" id="PF12833">
    <property type="entry name" value="HTH_18"/>
    <property type="match status" value="2"/>
</dbReference>
<dbReference type="GO" id="GO:0043565">
    <property type="term" value="F:sequence-specific DNA binding"/>
    <property type="evidence" value="ECO:0007669"/>
    <property type="project" value="InterPro"/>
</dbReference>
<dbReference type="PROSITE" id="PS01124">
    <property type="entry name" value="HTH_ARAC_FAMILY_2"/>
    <property type="match status" value="2"/>
</dbReference>
<gene>
    <name evidence="5" type="ORF">F8O01_12175</name>
</gene>
<dbReference type="PANTHER" id="PTHR11019:SF199">
    <property type="entry name" value="HTH-TYPE TRANSCRIPTIONAL REGULATOR NIMR"/>
    <property type="match status" value="1"/>
</dbReference>
<dbReference type="InterPro" id="IPR009057">
    <property type="entry name" value="Homeodomain-like_sf"/>
</dbReference>
<evidence type="ECO:0000256" key="1">
    <source>
        <dbReference type="ARBA" id="ARBA00023015"/>
    </source>
</evidence>
<sequence>MIHTTHRSTEAPSILAMRVGPLVEEQHAVLLWVHTGSASFDAGGLHVVLGEGCALWVPPGVEHRTGTEAGSVVFPFLLRLDALPGVLGVVHIVHVPPGWGDWLVHRWDDNSYTSDALPDADLLLRLVAHPNASASPKAGYPDALPMPRSREALAVARTLLDDPTITHDLARFAARERVSAKTLQRQFHRETGTTFALWRRRARIGLAVRRLSQGHPVAPTGREIGYRTTAGFSRAFRRVVGVPPREFRSGVAHADAVHARVGSVSTSPTPRHDAPARRVPRIPARTFWGTVGDRHELMWVFRGTVVLRIGRERRTLRRGQALWVSAGVAHDAEFEAGAVMLTVGRLPGHLPVENRMVDVVEFPDEYESFLLHTMLAEFSLFRPDRGRGAFVRELFHRTFPVAGREPRELGGVIGDIAATLRRDPSDARSLAAWADRFGTSATELGAAFVSRTGESFPRWRARIRMDVARERLQHGRAPGTLHTELGYSSQAVFTRAFTAAHGISPGAYQRRESRWLEVPASEH</sequence>
<dbReference type="InterPro" id="IPR011051">
    <property type="entry name" value="RmlC_Cupin_sf"/>
</dbReference>
<keyword evidence="1" id="KW-0805">Transcription regulation</keyword>
<reference evidence="5 6" key="1">
    <citation type="submission" date="2019-09" db="EMBL/GenBank/DDBJ databases">
        <title>Phylogeny of genus Pseudoclavibacter and closely related genus.</title>
        <authorList>
            <person name="Li Y."/>
        </authorList>
    </citation>
    <scope>NUCLEOTIDE SEQUENCE [LARGE SCALE GENOMIC DNA]</scope>
    <source>
        <strain evidence="5 6">DSM 23821</strain>
    </source>
</reference>
<comment type="caution">
    <text evidence="5">The sequence shown here is derived from an EMBL/GenBank/DDBJ whole genome shotgun (WGS) entry which is preliminary data.</text>
</comment>
<evidence type="ECO:0000256" key="3">
    <source>
        <dbReference type="ARBA" id="ARBA00023163"/>
    </source>
</evidence>
<keyword evidence="6" id="KW-1185">Reference proteome</keyword>
<dbReference type="SUPFAM" id="SSF51182">
    <property type="entry name" value="RmlC-like cupins"/>
    <property type="match status" value="1"/>
</dbReference>
<dbReference type="Gene3D" id="1.10.10.60">
    <property type="entry name" value="Homeodomain-like"/>
    <property type="match status" value="3"/>
</dbReference>
<dbReference type="EMBL" id="WBJZ01000015">
    <property type="protein sequence ID" value="KAB1655374.1"/>
    <property type="molecule type" value="Genomic_DNA"/>
</dbReference>
<keyword evidence="3" id="KW-0804">Transcription</keyword>
<dbReference type="Proteomes" id="UP000467240">
    <property type="component" value="Unassembled WGS sequence"/>
</dbReference>
<keyword evidence="2" id="KW-0238">DNA-binding</keyword>
<name>A0A7J5BPU7_9MICO</name>
<protein>
    <submittedName>
        <fullName evidence="5">Helix-turn-helix domain-containing protein</fullName>
    </submittedName>
</protein>
<dbReference type="SMART" id="SM00342">
    <property type="entry name" value="HTH_ARAC"/>
    <property type="match status" value="2"/>
</dbReference>
<dbReference type="SUPFAM" id="SSF46689">
    <property type="entry name" value="Homeodomain-like"/>
    <property type="match status" value="2"/>
</dbReference>
<dbReference type="RefSeq" id="WP_158041154.1">
    <property type="nucleotide sequence ID" value="NZ_JACCFV010000001.1"/>
</dbReference>
<evidence type="ECO:0000313" key="5">
    <source>
        <dbReference type="EMBL" id="KAB1655374.1"/>
    </source>
</evidence>
<dbReference type="GO" id="GO:0003700">
    <property type="term" value="F:DNA-binding transcription factor activity"/>
    <property type="evidence" value="ECO:0007669"/>
    <property type="project" value="InterPro"/>
</dbReference>
<dbReference type="OrthoDB" id="2039152at2"/>
<organism evidence="5 6">
    <name type="scientific">Pseudoclavibacter chungangensis</name>
    <dbReference type="NCBI Taxonomy" id="587635"/>
    <lineage>
        <taxon>Bacteria</taxon>
        <taxon>Bacillati</taxon>
        <taxon>Actinomycetota</taxon>
        <taxon>Actinomycetes</taxon>
        <taxon>Micrococcales</taxon>
        <taxon>Microbacteriaceae</taxon>
        <taxon>Pseudoclavibacter</taxon>
    </lineage>
</organism>
<feature type="domain" description="HTH araC/xylS-type" evidence="4">
    <location>
        <begin position="150"/>
        <end position="250"/>
    </location>
</feature>
<evidence type="ECO:0000259" key="4">
    <source>
        <dbReference type="PROSITE" id="PS01124"/>
    </source>
</evidence>
<dbReference type="InterPro" id="IPR014710">
    <property type="entry name" value="RmlC-like_jellyroll"/>
</dbReference>
<accession>A0A7J5BPU7</accession>
<feature type="domain" description="HTH araC/xylS-type" evidence="4">
    <location>
        <begin position="414"/>
        <end position="511"/>
    </location>
</feature>
<dbReference type="AlphaFoldDB" id="A0A7J5BPU7"/>
<evidence type="ECO:0000313" key="6">
    <source>
        <dbReference type="Proteomes" id="UP000467240"/>
    </source>
</evidence>
<dbReference type="PANTHER" id="PTHR11019">
    <property type="entry name" value="HTH-TYPE TRANSCRIPTIONAL REGULATOR NIMR"/>
    <property type="match status" value="1"/>
</dbReference>
<evidence type="ECO:0000256" key="2">
    <source>
        <dbReference type="ARBA" id="ARBA00023125"/>
    </source>
</evidence>
<dbReference type="Pfam" id="PF02311">
    <property type="entry name" value="AraC_binding"/>
    <property type="match status" value="1"/>
</dbReference>
<proteinExistence type="predicted"/>
<dbReference type="InterPro" id="IPR018060">
    <property type="entry name" value="HTH_AraC"/>
</dbReference>
<dbReference type="Gene3D" id="2.60.120.10">
    <property type="entry name" value="Jelly Rolls"/>
    <property type="match status" value="1"/>
</dbReference>